<dbReference type="InterPro" id="IPR000182">
    <property type="entry name" value="GNAT_dom"/>
</dbReference>
<dbReference type="RefSeq" id="WP_356498446.1">
    <property type="nucleotide sequence ID" value="NZ_JBEXEF010000030.1"/>
</dbReference>
<proteinExistence type="predicted"/>
<dbReference type="SUPFAM" id="SSF55729">
    <property type="entry name" value="Acyl-CoA N-acyltransferases (Nat)"/>
    <property type="match status" value="1"/>
</dbReference>
<reference evidence="2 3" key="1">
    <citation type="submission" date="2024-06" db="EMBL/GenBank/DDBJ databases">
        <title>The Natural Products Discovery Center: Release of the First 8490 Sequenced Strains for Exploring Actinobacteria Biosynthetic Diversity.</title>
        <authorList>
            <person name="Kalkreuter E."/>
            <person name="Kautsar S.A."/>
            <person name="Yang D."/>
            <person name="Bader C.D."/>
            <person name="Teijaro C.N."/>
            <person name="Fluegel L."/>
            <person name="Davis C.M."/>
            <person name="Simpson J.R."/>
            <person name="Lauterbach L."/>
            <person name="Steele A.D."/>
            <person name="Gui C."/>
            <person name="Meng S."/>
            <person name="Li G."/>
            <person name="Viehrig K."/>
            <person name="Ye F."/>
            <person name="Su P."/>
            <person name="Kiefer A.F."/>
            <person name="Nichols A."/>
            <person name="Cepeda A.J."/>
            <person name="Yan W."/>
            <person name="Fan B."/>
            <person name="Jiang Y."/>
            <person name="Adhikari A."/>
            <person name="Zheng C.-J."/>
            <person name="Schuster L."/>
            <person name="Cowan T.M."/>
            <person name="Smanski M.J."/>
            <person name="Chevrette M.G."/>
            <person name="De Carvalho L.P.S."/>
            <person name="Shen B."/>
        </authorList>
    </citation>
    <scope>NUCLEOTIDE SEQUENCE [LARGE SCALE GENOMIC DNA]</scope>
    <source>
        <strain evidence="2 3">NPDC005137</strain>
    </source>
</reference>
<evidence type="ECO:0000313" key="3">
    <source>
        <dbReference type="Proteomes" id="UP001550044"/>
    </source>
</evidence>
<evidence type="ECO:0000259" key="1">
    <source>
        <dbReference type="PROSITE" id="PS51186"/>
    </source>
</evidence>
<comment type="caution">
    <text evidence="2">The sequence shown here is derived from an EMBL/GenBank/DDBJ whole genome shotgun (WGS) entry which is preliminary data.</text>
</comment>
<dbReference type="EMBL" id="JBEXIP010000001">
    <property type="protein sequence ID" value="MET8431556.1"/>
    <property type="molecule type" value="Genomic_DNA"/>
</dbReference>
<evidence type="ECO:0000313" key="2">
    <source>
        <dbReference type="EMBL" id="MET8431556.1"/>
    </source>
</evidence>
<dbReference type="Proteomes" id="UP001550044">
    <property type="component" value="Unassembled WGS sequence"/>
</dbReference>
<dbReference type="InterPro" id="IPR016181">
    <property type="entry name" value="Acyl_CoA_acyltransferase"/>
</dbReference>
<dbReference type="PROSITE" id="PS51186">
    <property type="entry name" value="GNAT"/>
    <property type="match status" value="1"/>
</dbReference>
<dbReference type="Gene3D" id="3.40.630.30">
    <property type="match status" value="1"/>
</dbReference>
<feature type="domain" description="N-acetyltransferase" evidence="1">
    <location>
        <begin position="3"/>
        <end position="178"/>
    </location>
</feature>
<protein>
    <submittedName>
        <fullName evidence="2">N-acetyltransferase</fullName>
    </submittedName>
</protein>
<keyword evidence="3" id="KW-1185">Reference proteome</keyword>
<gene>
    <name evidence="2" type="ORF">ABZV61_01910</name>
</gene>
<name>A0ABV2U138_9ACTN</name>
<organism evidence="2 3">
    <name type="scientific">Streptomyces sp. 900116325</name>
    <dbReference type="NCBI Taxonomy" id="3154295"/>
    <lineage>
        <taxon>Bacteria</taxon>
        <taxon>Bacillati</taxon>
        <taxon>Actinomycetota</taxon>
        <taxon>Actinomycetes</taxon>
        <taxon>Kitasatosporales</taxon>
        <taxon>Streptomycetaceae</taxon>
        <taxon>Streptomyces</taxon>
    </lineage>
</organism>
<accession>A0ABV2U138</accession>
<sequence length="178" mass="20313">MILDLRHCTDGELPGIRHVLLDVYAEVYAGQLHVPFTSLERFDQRLTNHSRGTGWEAVIGYAGTEAVGYAYAAPLPEDARWWTHMTTPLPEGFAKETGSRTLALFELMVRKPWRDTGAAHAIHEELLSRRTEQRVTLLCEREHSRVKALYETWGYAHIGDQRPFPDSPLFAVMVRALR</sequence>